<keyword evidence="4" id="KW-0472">Membrane</keyword>
<dbReference type="KEGG" id="dalk:DSCA_26850"/>
<dbReference type="InterPro" id="IPR036890">
    <property type="entry name" value="HATPase_C_sf"/>
</dbReference>
<dbReference type="InterPro" id="IPR003594">
    <property type="entry name" value="HATPase_dom"/>
</dbReference>
<dbReference type="InterPro" id="IPR005467">
    <property type="entry name" value="His_kinase_dom"/>
</dbReference>
<protein>
    <recommendedName>
        <fullName evidence="2">histidine kinase</fullName>
        <ecNumber evidence="2">2.7.13.3</ecNumber>
    </recommendedName>
</protein>
<evidence type="ECO:0000259" key="6">
    <source>
        <dbReference type="PROSITE" id="PS50112"/>
    </source>
</evidence>
<dbReference type="Pfam" id="PF00512">
    <property type="entry name" value="HisKA"/>
    <property type="match status" value="1"/>
</dbReference>
<dbReference type="Pfam" id="PF02518">
    <property type="entry name" value="HATPase_c"/>
    <property type="match status" value="1"/>
</dbReference>
<dbReference type="Pfam" id="PF13188">
    <property type="entry name" value="PAS_8"/>
    <property type="match status" value="1"/>
</dbReference>
<feature type="transmembrane region" description="Helical" evidence="4">
    <location>
        <begin position="82"/>
        <end position="104"/>
    </location>
</feature>
<dbReference type="InterPro" id="IPR035965">
    <property type="entry name" value="PAS-like_dom_sf"/>
</dbReference>
<dbReference type="PANTHER" id="PTHR43065:SF42">
    <property type="entry name" value="TWO-COMPONENT SENSOR PPRA"/>
    <property type="match status" value="1"/>
</dbReference>
<evidence type="ECO:0000256" key="4">
    <source>
        <dbReference type="SAM" id="Phobius"/>
    </source>
</evidence>
<keyword evidence="4" id="KW-0812">Transmembrane</keyword>
<dbReference type="Gene3D" id="3.30.565.10">
    <property type="entry name" value="Histidine kinase-like ATPase, C-terminal domain"/>
    <property type="match status" value="1"/>
</dbReference>
<dbReference type="InterPro" id="IPR004358">
    <property type="entry name" value="Sig_transdc_His_kin-like_C"/>
</dbReference>
<dbReference type="CDD" id="cd00082">
    <property type="entry name" value="HisKA"/>
    <property type="match status" value="1"/>
</dbReference>
<evidence type="ECO:0000256" key="1">
    <source>
        <dbReference type="ARBA" id="ARBA00000085"/>
    </source>
</evidence>
<evidence type="ECO:0000256" key="2">
    <source>
        <dbReference type="ARBA" id="ARBA00012438"/>
    </source>
</evidence>
<evidence type="ECO:0000259" key="5">
    <source>
        <dbReference type="PROSITE" id="PS50109"/>
    </source>
</evidence>
<gene>
    <name evidence="7" type="ORF">DSCA_26850</name>
</gene>
<evidence type="ECO:0000313" key="8">
    <source>
        <dbReference type="Proteomes" id="UP000427906"/>
    </source>
</evidence>
<proteinExistence type="predicted"/>
<keyword evidence="3" id="KW-0597">Phosphoprotein</keyword>
<evidence type="ECO:0000313" key="7">
    <source>
        <dbReference type="EMBL" id="BBO68755.1"/>
    </source>
</evidence>
<dbReference type="GO" id="GO:0000155">
    <property type="term" value="F:phosphorelay sensor kinase activity"/>
    <property type="evidence" value="ECO:0007669"/>
    <property type="project" value="InterPro"/>
</dbReference>
<dbReference type="OrthoDB" id="9805591at2"/>
<dbReference type="Gene3D" id="3.30.450.20">
    <property type="entry name" value="PAS domain"/>
    <property type="match status" value="1"/>
</dbReference>
<dbReference type="EMBL" id="AP021874">
    <property type="protein sequence ID" value="BBO68755.1"/>
    <property type="molecule type" value="Genomic_DNA"/>
</dbReference>
<dbReference type="Gene3D" id="1.10.287.130">
    <property type="match status" value="1"/>
</dbReference>
<dbReference type="PROSITE" id="PS50109">
    <property type="entry name" value="HIS_KIN"/>
    <property type="match status" value="1"/>
</dbReference>
<dbReference type="AlphaFoldDB" id="A0A5K7YK54"/>
<name>A0A5K7YK54_9BACT</name>
<evidence type="ECO:0000256" key="3">
    <source>
        <dbReference type="ARBA" id="ARBA00022553"/>
    </source>
</evidence>
<dbReference type="CDD" id="cd00130">
    <property type="entry name" value="PAS"/>
    <property type="match status" value="1"/>
</dbReference>
<feature type="domain" description="Histidine kinase" evidence="5">
    <location>
        <begin position="288"/>
        <end position="499"/>
    </location>
</feature>
<organism evidence="7 8">
    <name type="scientific">Desulfosarcina alkanivorans</name>
    <dbReference type="NCBI Taxonomy" id="571177"/>
    <lineage>
        <taxon>Bacteria</taxon>
        <taxon>Pseudomonadati</taxon>
        <taxon>Thermodesulfobacteriota</taxon>
        <taxon>Desulfobacteria</taxon>
        <taxon>Desulfobacterales</taxon>
        <taxon>Desulfosarcinaceae</taxon>
        <taxon>Desulfosarcina</taxon>
    </lineage>
</organism>
<feature type="transmembrane region" description="Helical" evidence="4">
    <location>
        <begin position="6"/>
        <end position="29"/>
    </location>
</feature>
<feature type="transmembrane region" description="Helical" evidence="4">
    <location>
        <begin position="41"/>
        <end position="62"/>
    </location>
</feature>
<keyword evidence="8" id="KW-1185">Reference proteome</keyword>
<dbReference type="NCBIfam" id="TIGR00229">
    <property type="entry name" value="sensory_box"/>
    <property type="match status" value="1"/>
</dbReference>
<dbReference type="PANTHER" id="PTHR43065">
    <property type="entry name" value="SENSOR HISTIDINE KINASE"/>
    <property type="match status" value="1"/>
</dbReference>
<dbReference type="SUPFAM" id="SSF55874">
    <property type="entry name" value="ATPase domain of HSP90 chaperone/DNA topoisomerase II/histidine kinase"/>
    <property type="match status" value="1"/>
</dbReference>
<dbReference type="SMART" id="SM00388">
    <property type="entry name" value="HisKA"/>
    <property type="match status" value="1"/>
</dbReference>
<dbReference type="PRINTS" id="PR00344">
    <property type="entry name" value="BCTRLSENSOR"/>
</dbReference>
<keyword evidence="4" id="KW-1133">Transmembrane helix</keyword>
<dbReference type="SMART" id="SM00387">
    <property type="entry name" value="HATPase_c"/>
    <property type="match status" value="1"/>
</dbReference>
<dbReference type="InterPro" id="IPR003661">
    <property type="entry name" value="HisK_dim/P_dom"/>
</dbReference>
<accession>A0A5K7YK54</accession>
<reference evidence="7 8" key="1">
    <citation type="submission" date="2019-11" db="EMBL/GenBank/DDBJ databases">
        <title>Comparative genomics of hydrocarbon-degrading Desulfosarcina strains.</title>
        <authorList>
            <person name="Watanabe M."/>
            <person name="Kojima H."/>
            <person name="Fukui M."/>
        </authorList>
    </citation>
    <scope>NUCLEOTIDE SEQUENCE [LARGE SCALE GENOMIC DNA]</scope>
    <source>
        <strain evidence="7 8">PL12</strain>
    </source>
</reference>
<comment type="catalytic activity">
    <reaction evidence="1">
        <text>ATP + protein L-histidine = ADP + protein N-phospho-L-histidine.</text>
        <dbReference type="EC" id="2.7.13.3"/>
    </reaction>
</comment>
<dbReference type="RefSeq" id="WP_155316875.1">
    <property type="nucleotide sequence ID" value="NZ_AP021874.1"/>
</dbReference>
<dbReference type="PROSITE" id="PS50112">
    <property type="entry name" value="PAS"/>
    <property type="match status" value="1"/>
</dbReference>
<dbReference type="Proteomes" id="UP000427906">
    <property type="component" value="Chromosome"/>
</dbReference>
<dbReference type="SUPFAM" id="SSF47384">
    <property type="entry name" value="Homodimeric domain of signal transducing histidine kinase"/>
    <property type="match status" value="1"/>
</dbReference>
<sequence length="506" mass="56437">MNVSLIPIWAVDVLGSILMIVFAFLSFGLSLRLKKKDPNNIVITYLLWVCLSLFVFAISRSAGHLLKQIFLLTGLQDLWSAIRPFSGAVNTFTFIVVASVTLFFERTWANYGTILKDRQALQTAHKELLYLNQNLEQLVENRTEALVISEQKYRRIFEVSKDMILVTRTDGRIVNLNPAGKQMVGLTASGTNTIEGQFFQDFLSRPEDWHAISRHIEDRGFISSEEFDLNLEDGNRRRVLLSGSLAKSPSEEGETIHFLIKDIEQRRLMQKQMAQADKLASIGELSSGIAHEINNPLGIILGYTQLLLRSEAPKSDRYSDLKTIEKHVKSCKAIVEDLLNFARTSSPRKANLDIHAVIDDVIGFLRHHSNLENIQIETDFETDIPPVLMDEKKIKQVLINLLMNAIHAVTPQGAIKITTGLNVAARRISVEVSDTGHGIEKENLPRIFDPFFTTKPTGEGTGLGLSVSYGIIKGHGGNITVKSKRGHGAAFTLSLPVTPPYQGDQP</sequence>
<dbReference type="InterPro" id="IPR036097">
    <property type="entry name" value="HisK_dim/P_sf"/>
</dbReference>
<dbReference type="SUPFAM" id="SSF55785">
    <property type="entry name" value="PYP-like sensor domain (PAS domain)"/>
    <property type="match status" value="1"/>
</dbReference>
<dbReference type="InterPro" id="IPR000014">
    <property type="entry name" value="PAS"/>
</dbReference>
<dbReference type="EC" id="2.7.13.3" evidence="2"/>
<feature type="domain" description="PAS" evidence="6">
    <location>
        <begin position="149"/>
        <end position="187"/>
    </location>
</feature>